<evidence type="ECO:0000259" key="1">
    <source>
        <dbReference type="Pfam" id="PF05699"/>
    </source>
</evidence>
<reference evidence="2 3" key="1">
    <citation type="submission" date="2024-09" db="EMBL/GenBank/DDBJ databases">
        <title>A chromosome-level genome assembly of Gray's grenadier anchovy, Coilia grayii.</title>
        <authorList>
            <person name="Fu Z."/>
        </authorList>
    </citation>
    <scope>NUCLEOTIDE SEQUENCE [LARGE SCALE GENOMIC DNA]</scope>
    <source>
        <strain evidence="2">G4</strain>
        <tissue evidence="2">Muscle</tissue>
    </source>
</reference>
<dbReference type="SUPFAM" id="SSF53098">
    <property type="entry name" value="Ribonuclease H-like"/>
    <property type="match status" value="1"/>
</dbReference>
<feature type="domain" description="HAT C-terminal dimerisation" evidence="1">
    <location>
        <begin position="342"/>
        <end position="412"/>
    </location>
</feature>
<dbReference type="PANTHER" id="PTHR46481">
    <property type="entry name" value="ZINC FINGER BED DOMAIN-CONTAINING PROTEIN 4"/>
    <property type="match status" value="1"/>
</dbReference>
<sequence length="413" mass="45976">MFDSHTGSNLAELLLEVFDEWDIKDKDPVLATDNAANMAIAAELAKLMHVRCFAHTLNIAAQRALKTTAVSRLLGRIRQIVSFFRKSTLASHILQEKQKLLNLPEHKLMTDVPTRWNSAFDMLEHFLEQQPAICATLLSSEVRKNAKELWSLSEADLCNAEDVAKTLRPLKVATLVMCEEQTPTVSIIAPLQAQLCQSTVEQTNDSGIIKDIKNALAQDLGKRYANNTFLQMASALDPRFKALPFMSEEERDDIFANVGGEAARISQVSIITARKTEDDHEPVAVEGQLEDGPTQPPPCKKSCALSDLFGETFLVPKRQDSHSTPIDQAMSEIRAYRESEPLTLSDDPLSWWRKHEGAYPLLSHLARNTLCVPGTSVAAERIFSTAGDIVTAERNVLRPDHVDQLLFLNKNLP</sequence>
<evidence type="ECO:0000313" key="3">
    <source>
        <dbReference type="Proteomes" id="UP001591681"/>
    </source>
</evidence>
<dbReference type="InterPro" id="IPR052035">
    <property type="entry name" value="ZnF_BED_domain_contain"/>
</dbReference>
<dbReference type="Pfam" id="PF05699">
    <property type="entry name" value="Dimer_Tnp_hAT"/>
    <property type="match status" value="1"/>
</dbReference>
<gene>
    <name evidence="2" type="ORF">ACEWY4_016082</name>
</gene>
<dbReference type="AlphaFoldDB" id="A0ABD1JQP2"/>
<comment type="caution">
    <text evidence="2">The sequence shown here is derived from an EMBL/GenBank/DDBJ whole genome shotgun (WGS) entry which is preliminary data.</text>
</comment>
<dbReference type="InterPro" id="IPR008906">
    <property type="entry name" value="HATC_C_dom"/>
</dbReference>
<dbReference type="Proteomes" id="UP001591681">
    <property type="component" value="Unassembled WGS sequence"/>
</dbReference>
<dbReference type="EMBL" id="JBHFQA010000013">
    <property type="protein sequence ID" value="KAL2089183.1"/>
    <property type="molecule type" value="Genomic_DNA"/>
</dbReference>
<protein>
    <recommendedName>
        <fullName evidence="1">HAT C-terminal dimerisation domain-containing protein</fullName>
    </recommendedName>
</protein>
<dbReference type="PANTHER" id="PTHR46481:SF9">
    <property type="entry name" value="ZINC FINGER BED DOMAIN-CONTAINING PROTEIN 1-LIKE"/>
    <property type="match status" value="1"/>
</dbReference>
<dbReference type="InterPro" id="IPR012337">
    <property type="entry name" value="RNaseH-like_sf"/>
</dbReference>
<keyword evidence="3" id="KW-1185">Reference proteome</keyword>
<proteinExistence type="predicted"/>
<organism evidence="2 3">
    <name type="scientific">Coilia grayii</name>
    <name type="common">Gray's grenadier anchovy</name>
    <dbReference type="NCBI Taxonomy" id="363190"/>
    <lineage>
        <taxon>Eukaryota</taxon>
        <taxon>Metazoa</taxon>
        <taxon>Chordata</taxon>
        <taxon>Craniata</taxon>
        <taxon>Vertebrata</taxon>
        <taxon>Euteleostomi</taxon>
        <taxon>Actinopterygii</taxon>
        <taxon>Neopterygii</taxon>
        <taxon>Teleostei</taxon>
        <taxon>Clupei</taxon>
        <taxon>Clupeiformes</taxon>
        <taxon>Clupeoidei</taxon>
        <taxon>Engraulidae</taxon>
        <taxon>Coilinae</taxon>
        <taxon>Coilia</taxon>
    </lineage>
</organism>
<evidence type="ECO:0000313" key="2">
    <source>
        <dbReference type="EMBL" id="KAL2089183.1"/>
    </source>
</evidence>
<accession>A0ABD1JQP2</accession>
<name>A0ABD1JQP2_9TELE</name>